<dbReference type="SUPFAM" id="SSF48498">
    <property type="entry name" value="Tetracyclin repressor-like, C-terminal domain"/>
    <property type="match status" value="1"/>
</dbReference>
<dbReference type="Pfam" id="PF00440">
    <property type="entry name" value="TetR_N"/>
    <property type="match status" value="1"/>
</dbReference>
<comment type="caution">
    <text evidence="7">The sequence shown here is derived from an EMBL/GenBank/DDBJ whole genome shotgun (WGS) entry which is preliminary data.</text>
</comment>
<dbReference type="SUPFAM" id="SSF46689">
    <property type="entry name" value="Homeodomain-like"/>
    <property type="match status" value="1"/>
</dbReference>
<dbReference type="PANTHER" id="PTHR30055:SF175">
    <property type="entry name" value="HTH-TYPE TRANSCRIPTIONAL REPRESSOR KSTR2"/>
    <property type="match status" value="1"/>
</dbReference>
<dbReference type="PRINTS" id="PR00455">
    <property type="entry name" value="HTHTETR"/>
</dbReference>
<evidence type="ECO:0000259" key="6">
    <source>
        <dbReference type="PROSITE" id="PS50977"/>
    </source>
</evidence>
<feature type="domain" description="HTH tetR-type" evidence="6">
    <location>
        <begin position="4"/>
        <end position="64"/>
    </location>
</feature>
<evidence type="ECO:0000313" key="7">
    <source>
        <dbReference type="EMBL" id="PSR24057.1"/>
    </source>
</evidence>
<dbReference type="GO" id="GO:0003700">
    <property type="term" value="F:DNA-binding transcription factor activity"/>
    <property type="evidence" value="ECO:0007669"/>
    <property type="project" value="TreeGrafter"/>
</dbReference>
<dbReference type="GO" id="GO:0000976">
    <property type="term" value="F:transcription cis-regulatory region binding"/>
    <property type="evidence" value="ECO:0007669"/>
    <property type="project" value="TreeGrafter"/>
</dbReference>
<keyword evidence="4" id="KW-0804">Transcription</keyword>
<dbReference type="InterPro" id="IPR009057">
    <property type="entry name" value="Homeodomain-like_sf"/>
</dbReference>
<gene>
    <name evidence="7" type="ORF">C7B45_00090</name>
</gene>
<name>A0A2T2WP93_9FIRM</name>
<dbReference type="AlphaFoldDB" id="A0A2T2WP93"/>
<feature type="DNA-binding region" description="H-T-H motif" evidence="5">
    <location>
        <begin position="27"/>
        <end position="46"/>
    </location>
</feature>
<organism evidence="7 8">
    <name type="scientific">Sulfobacillus acidophilus</name>
    <dbReference type="NCBI Taxonomy" id="53633"/>
    <lineage>
        <taxon>Bacteria</taxon>
        <taxon>Bacillati</taxon>
        <taxon>Bacillota</taxon>
        <taxon>Clostridia</taxon>
        <taxon>Eubacteriales</taxon>
        <taxon>Clostridiales Family XVII. Incertae Sedis</taxon>
        <taxon>Sulfobacillus</taxon>
    </lineage>
</organism>
<dbReference type="InterPro" id="IPR050109">
    <property type="entry name" value="HTH-type_TetR-like_transc_reg"/>
</dbReference>
<evidence type="ECO:0000256" key="4">
    <source>
        <dbReference type="ARBA" id="ARBA00023163"/>
    </source>
</evidence>
<evidence type="ECO:0000313" key="8">
    <source>
        <dbReference type="Proteomes" id="UP000241848"/>
    </source>
</evidence>
<evidence type="ECO:0000256" key="5">
    <source>
        <dbReference type="PROSITE-ProRule" id="PRU00335"/>
    </source>
</evidence>
<proteinExistence type="predicted"/>
<dbReference type="EMBL" id="PXYV01000001">
    <property type="protein sequence ID" value="PSR24057.1"/>
    <property type="molecule type" value="Genomic_DNA"/>
</dbReference>
<dbReference type="InterPro" id="IPR036271">
    <property type="entry name" value="Tet_transcr_reg_TetR-rel_C_sf"/>
</dbReference>
<reference evidence="7 8" key="1">
    <citation type="journal article" date="2014" name="BMC Genomics">
        <title>Comparison of environmental and isolate Sulfobacillus genomes reveals diverse carbon, sulfur, nitrogen, and hydrogen metabolisms.</title>
        <authorList>
            <person name="Justice N.B."/>
            <person name="Norman A."/>
            <person name="Brown C.T."/>
            <person name="Singh A."/>
            <person name="Thomas B.C."/>
            <person name="Banfield J.F."/>
        </authorList>
    </citation>
    <scope>NUCLEOTIDE SEQUENCE [LARGE SCALE GENOMIC DNA]</scope>
    <source>
        <strain evidence="7">AMDSBA3</strain>
    </source>
</reference>
<dbReference type="Gene3D" id="1.10.10.60">
    <property type="entry name" value="Homeodomain-like"/>
    <property type="match status" value="1"/>
</dbReference>
<keyword evidence="1" id="KW-0678">Repressor</keyword>
<dbReference type="PROSITE" id="PS50977">
    <property type="entry name" value="HTH_TETR_2"/>
    <property type="match status" value="1"/>
</dbReference>
<dbReference type="Pfam" id="PF17932">
    <property type="entry name" value="TetR_C_24"/>
    <property type="match status" value="1"/>
</dbReference>
<accession>A0A2T2WP93</accession>
<evidence type="ECO:0000256" key="3">
    <source>
        <dbReference type="ARBA" id="ARBA00023125"/>
    </source>
</evidence>
<sequence length="196" mass="22081">MARRSRRDIIIEAAAELFAEKGFRATTVRDIADVAGVLSGSLYAHIATKEDLYLEIVRRAAYDFRSALAPIVQEPNAADVKLGRMIAAHLLVIEQSRAWARVYLDDDNDLSQATREEARKLRRDYERLWDTVLQDGIDQGLFRVEDESLARLFILSALNGVIRWYRPDGRLSSKQVAQAFAPLVLRVLGVTALPSQ</sequence>
<dbReference type="Proteomes" id="UP000241848">
    <property type="component" value="Unassembled WGS sequence"/>
</dbReference>
<keyword evidence="2" id="KW-0805">Transcription regulation</keyword>
<evidence type="ECO:0000256" key="2">
    <source>
        <dbReference type="ARBA" id="ARBA00023015"/>
    </source>
</evidence>
<dbReference type="InterPro" id="IPR041490">
    <property type="entry name" value="KstR2_TetR_C"/>
</dbReference>
<protein>
    <submittedName>
        <fullName evidence="7">TetR/AcrR family transcriptional regulator</fullName>
    </submittedName>
</protein>
<dbReference type="PANTHER" id="PTHR30055">
    <property type="entry name" value="HTH-TYPE TRANSCRIPTIONAL REGULATOR RUTR"/>
    <property type="match status" value="1"/>
</dbReference>
<dbReference type="Gene3D" id="1.10.357.10">
    <property type="entry name" value="Tetracycline Repressor, domain 2"/>
    <property type="match status" value="1"/>
</dbReference>
<dbReference type="InterPro" id="IPR001647">
    <property type="entry name" value="HTH_TetR"/>
</dbReference>
<keyword evidence="3 5" id="KW-0238">DNA-binding</keyword>
<evidence type="ECO:0000256" key="1">
    <source>
        <dbReference type="ARBA" id="ARBA00022491"/>
    </source>
</evidence>